<dbReference type="HOGENOM" id="CLU_764792_0_0_11"/>
<name>N0E007_9MICO</name>
<keyword evidence="2" id="KW-1185">Reference proteome</keyword>
<accession>N0E007</accession>
<dbReference type="eggNOG" id="COG3387">
    <property type="taxonomic scope" value="Bacteria"/>
</dbReference>
<comment type="caution">
    <text evidence="1">The sequence shown here is derived from an EMBL/GenBank/DDBJ whole genome shotgun (WGS) entry which is preliminary data.</text>
</comment>
<dbReference type="Proteomes" id="UP000013167">
    <property type="component" value="Unassembled WGS sequence"/>
</dbReference>
<dbReference type="EMBL" id="CAIZ01000035">
    <property type="protein sequence ID" value="CCH69005.1"/>
    <property type="molecule type" value="Genomic_DNA"/>
</dbReference>
<protein>
    <recommendedName>
        <fullName evidence="3">Prenyltransferase</fullName>
    </recommendedName>
</protein>
<dbReference type="STRING" id="1193181.BN10_130019"/>
<reference evidence="1 2" key="1">
    <citation type="journal article" date="2013" name="ISME J.">
        <title>A metabolic model for members of the genus Tetrasphaera involved in enhanced biological phosphorus removal.</title>
        <authorList>
            <person name="Kristiansen R."/>
            <person name="Nguyen H.T.T."/>
            <person name="Saunders A.M."/>
            <person name="Nielsen J.L."/>
            <person name="Wimmer R."/>
            <person name="Le V.Q."/>
            <person name="McIlroy S.J."/>
            <person name="Petrovski S."/>
            <person name="Seviour R.J."/>
            <person name="Calteau A."/>
            <person name="Nielsen K.L."/>
            <person name="Nielsen P.H."/>
        </authorList>
    </citation>
    <scope>NUCLEOTIDE SEQUENCE [LARGE SCALE GENOMIC DNA]</scope>
    <source>
        <strain evidence="1 2">Lp2</strain>
    </source>
</reference>
<dbReference type="InterPro" id="IPR012341">
    <property type="entry name" value="6hp_glycosidase-like_sf"/>
</dbReference>
<gene>
    <name evidence="1" type="ORF">BN10_130019</name>
</gene>
<evidence type="ECO:0008006" key="3">
    <source>
        <dbReference type="Google" id="ProtNLM"/>
    </source>
</evidence>
<sequence>MSLGLPSFSDARRTAAWLASCQEQDGAVGWERRRHVDAWNHVEAAMALTAFDQAEAADAAYDWLRVSQRPDGTWPMRSTRGVVQDGSADSNQVAYVAVGVWHHWLVRGERAFVERMWPTVVRALDWVAARQLEWGGIAWNEAVDGKLWDTALLAGSSSIVHSLDCGVLLGDLLGVDTSEWRGVRQRLAAAVRDDEALFLDNQRYSMDWYYPVLGGALRGDAARDRLQKRWDDFVVPDLGIKCVADHAWVTGAETCELALALDAIGHRDAALEQVRAMQHLRDRDGAYWTGFVHTEGVRWPVERSTWTAAAMLLALDAVTDHSAGAAIFRLA</sequence>
<dbReference type="GO" id="GO:0005975">
    <property type="term" value="P:carbohydrate metabolic process"/>
    <property type="evidence" value="ECO:0007669"/>
    <property type="project" value="InterPro"/>
</dbReference>
<dbReference type="InterPro" id="IPR008928">
    <property type="entry name" value="6-hairpin_glycosidase_sf"/>
</dbReference>
<dbReference type="AlphaFoldDB" id="N0E007"/>
<dbReference type="OrthoDB" id="5175804at2"/>
<evidence type="ECO:0000313" key="2">
    <source>
        <dbReference type="Proteomes" id="UP000013167"/>
    </source>
</evidence>
<evidence type="ECO:0000313" key="1">
    <source>
        <dbReference type="EMBL" id="CCH69005.1"/>
    </source>
</evidence>
<proteinExistence type="predicted"/>
<dbReference type="RefSeq" id="WP_010849262.1">
    <property type="nucleotide sequence ID" value="NZ_HF570956.1"/>
</dbReference>
<dbReference type="SUPFAM" id="SSF48208">
    <property type="entry name" value="Six-hairpin glycosidases"/>
    <property type="match status" value="1"/>
</dbReference>
<dbReference type="Gene3D" id="1.50.10.10">
    <property type="match status" value="1"/>
</dbReference>
<organism evidence="1 2">
    <name type="scientific">Phycicoccus elongatus Lp2</name>
    <dbReference type="NCBI Taxonomy" id="1193181"/>
    <lineage>
        <taxon>Bacteria</taxon>
        <taxon>Bacillati</taxon>
        <taxon>Actinomycetota</taxon>
        <taxon>Actinomycetes</taxon>
        <taxon>Micrococcales</taxon>
        <taxon>Intrasporangiaceae</taxon>
        <taxon>Phycicoccus</taxon>
    </lineage>
</organism>